<evidence type="ECO:0000313" key="1">
    <source>
        <dbReference type="EMBL" id="THD82968.1"/>
    </source>
</evidence>
<sequence>MGTVLFYHLTRSGAAETAAMLLPRALAQGWRVMVRGTDRGRLEWLDEKLWLGRDEDFLPHGLEGGPQDADQPILLGLGAPVNGARALMLADGARCTAEEARAMERVWILFDGTDAAALEAARAQWREVTGWGVAAQYWSEEGGRWEKKAEKAAEAG</sequence>
<dbReference type="EMBL" id="SSND01000003">
    <property type="protein sequence ID" value="THD82968.1"/>
    <property type="molecule type" value="Genomic_DNA"/>
</dbReference>
<dbReference type="PANTHER" id="PTHR38767:SF1">
    <property type="entry name" value="DNA POLYMERASE III SUBUNIT CHI"/>
    <property type="match status" value="1"/>
</dbReference>
<dbReference type="Proteomes" id="UP000309450">
    <property type="component" value="Unassembled WGS sequence"/>
</dbReference>
<keyword evidence="2" id="KW-1185">Reference proteome</keyword>
<evidence type="ECO:0000313" key="2">
    <source>
        <dbReference type="Proteomes" id="UP000309450"/>
    </source>
</evidence>
<dbReference type="NCBIfam" id="NF004347">
    <property type="entry name" value="PRK05728.1-4"/>
    <property type="match status" value="1"/>
</dbReference>
<reference evidence="1 2" key="1">
    <citation type="submission" date="2019-04" db="EMBL/GenBank/DDBJ databases">
        <title>Draft genome sequence of Gemmobacter aestuarii sp. nov.</title>
        <authorList>
            <person name="Hameed A."/>
            <person name="Lin S.-Y."/>
            <person name="Shahina M."/>
            <person name="Lai W.-A."/>
            <person name="Young C.-C."/>
        </authorList>
    </citation>
    <scope>NUCLEOTIDE SEQUENCE [LARGE SCALE GENOMIC DNA]</scope>
    <source>
        <strain evidence="1 2">CC-PW-75</strain>
    </source>
</reference>
<dbReference type="GO" id="GO:0032298">
    <property type="term" value="P:positive regulation of DNA-templated DNA replication initiation"/>
    <property type="evidence" value="ECO:0007669"/>
    <property type="project" value="TreeGrafter"/>
</dbReference>
<dbReference type="Gene3D" id="3.40.50.10110">
    <property type="entry name" value="DNA polymerase III subunit chi"/>
    <property type="match status" value="1"/>
</dbReference>
<dbReference type="InterPro" id="IPR007459">
    <property type="entry name" value="DNA_pol3_chi"/>
</dbReference>
<proteinExistence type="predicted"/>
<gene>
    <name evidence="1" type="ORF">E7811_12540</name>
</gene>
<comment type="caution">
    <text evidence="1">The sequence shown here is derived from an EMBL/GenBank/DDBJ whole genome shotgun (WGS) entry which is preliminary data.</text>
</comment>
<name>A0A4S3ML84_9RHOB</name>
<dbReference type="InterPro" id="IPR036768">
    <property type="entry name" value="PolIII_chi_sf"/>
</dbReference>
<dbReference type="GO" id="GO:0003677">
    <property type="term" value="F:DNA binding"/>
    <property type="evidence" value="ECO:0007669"/>
    <property type="project" value="InterPro"/>
</dbReference>
<dbReference type="GO" id="GO:0006260">
    <property type="term" value="P:DNA replication"/>
    <property type="evidence" value="ECO:0007669"/>
    <property type="project" value="InterPro"/>
</dbReference>
<dbReference type="Pfam" id="PF04364">
    <property type="entry name" value="DNA_pol3_chi"/>
    <property type="match status" value="1"/>
</dbReference>
<accession>A0A4S3ML84</accession>
<dbReference type="RefSeq" id="WP_136394995.1">
    <property type="nucleotide sequence ID" value="NZ_SSND01000003.1"/>
</dbReference>
<dbReference type="AlphaFoldDB" id="A0A4S3ML84"/>
<protein>
    <submittedName>
        <fullName evidence="1">DNA polymerase III subunit chi</fullName>
    </submittedName>
</protein>
<dbReference type="PANTHER" id="PTHR38767">
    <property type="entry name" value="DNA POLYMERASE III SUBUNIT CHI"/>
    <property type="match status" value="1"/>
</dbReference>
<organism evidence="1 2">
    <name type="scientific">Aliigemmobacter aestuarii</name>
    <dbReference type="NCBI Taxonomy" id="1445661"/>
    <lineage>
        <taxon>Bacteria</taxon>
        <taxon>Pseudomonadati</taxon>
        <taxon>Pseudomonadota</taxon>
        <taxon>Alphaproteobacteria</taxon>
        <taxon>Rhodobacterales</taxon>
        <taxon>Paracoccaceae</taxon>
        <taxon>Aliigemmobacter</taxon>
    </lineage>
</organism>
<dbReference type="SUPFAM" id="SSF102400">
    <property type="entry name" value="DNA polymerase III chi subunit"/>
    <property type="match status" value="1"/>
</dbReference>
<dbReference type="OrthoDB" id="9795973at2"/>
<dbReference type="GO" id="GO:0003887">
    <property type="term" value="F:DNA-directed DNA polymerase activity"/>
    <property type="evidence" value="ECO:0007669"/>
    <property type="project" value="InterPro"/>
</dbReference>